<feature type="binding site" evidence="13">
    <location>
        <position position="1249"/>
    </location>
    <ligand>
        <name>ATP</name>
        <dbReference type="ChEBI" id="CHEBI:30616"/>
    </ligand>
</feature>
<feature type="region of interest" description="Disordered" evidence="16">
    <location>
        <begin position="346"/>
        <end position="367"/>
    </location>
</feature>
<dbReference type="PROSITE" id="PS00154">
    <property type="entry name" value="ATPASE_E1_E2"/>
    <property type="match status" value="1"/>
</dbReference>
<feature type="region of interest" description="Disordered" evidence="16">
    <location>
        <begin position="1594"/>
        <end position="1660"/>
    </location>
</feature>
<keyword evidence="7 14" id="KW-0460">Magnesium</keyword>
<dbReference type="GO" id="GO:0016887">
    <property type="term" value="F:ATP hydrolysis activity"/>
    <property type="evidence" value="ECO:0007669"/>
    <property type="project" value="InterPro"/>
</dbReference>
<dbReference type="Proteomes" id="UP000092445">
    <property type="component" value="Unassembled WGS sequence"/>
</dbReference>
<feature type="compositionally biased region" description="Polar residues" evidence="16">
    <location>
        <begin position="76"/>
        <end position="95"/>
    </location>
</feature>
<dbReference type="InterPro" id="IPR032630">
    <property type="entry name" value="P_typ_ATPase_c"/>
</dbReference>
<feature type="transmembrane region" description="Helical" evidence="15">
    <location>
        <begin position="1386"/>
        <end position="1405"/>
    </location>
</feature>
<dbReference type="InterPro" id="IPR044492">
    <property type="entry name" value="P_typ_ATPase_HD_dom"/>
</dbReference>
<comment type="cofactor">
    <cofactor evidence="14">
        <name>Mg(2+)</name>
        <dbReference type="ChEBI" id="CHEBI:18420"/>
    </cofactor>
</comment>
<dbReference type="InterPro" id="IPR023214">
    <property type="entry name" value="HAD_sf"/>
</dbReference>
<dbReference type="SUPFAM" id="SSF81660">
    <property type="entry name" value="Metal cation-transporting ATPase, ATP-binding domain N"/>
    <property type="match status" value="1"/>
</dbReference>
<feature type="binding site" evidence="14">
    <location>
        <position position="769"/>
    </location>
    <ligand>
        <name>Mg(2+)</name>
        <dbReference type="ChEBI" id="CHEBI:18420"/>
    </ligand>
</feature>
<reference evidence="19" key="2">
    <citation type="submission" date="2020-05" db="UniProtKB">
        <authorList>
            <consortium name="EnsemblMetazoa"/>
        </authorList>
    </citation>
    <scope>IDENTIFICATION</scope>
    <source>
        <strain evidence="19">IAEA</strain>
    </source>
</reference>
<dbReference type="InterPro" id="IPR008250">
    <property type="entry name" value="ATPase_P-typ_transduc_dom_A_sf"/>
</dbReference>
<evidence type="ECO:0000256" key="7">
    <source>
        <dbReference type="ARBA" id="ARBA00022842"/>
    </source>
</evidence>
<evidence type="ECO:0000313" key="19">
    <source>
        <dbReference type="EnsemblMetazoa" id="GPAI043954-PA"/>
    </source>
</evidence>
<dbReference type="GO" id="GO:0045332">
    <property type="term" value="P:phospholipid translocation"/>
    <property type="evidence" value="ECO:0007669"/>
    <property type="project" value="TreeGrafter"/>
</dbReference>
<evidence type="ECO:0000256" key="2">
    <source>
        <dbReference type="ARBA" id="ARBA00008109"/>
    </source>
</evidence>
<feature type="transmembrane region" description="Helical" evidence="15">
    <location>
        <begin position="698"/>
        <end position="721"/>
    </location>
</feature>
<evidence type="ECO:0000256" key="11">
    <source>
        <dbReference type="ARBA" id="ARBA00034036"/>
    </source>
</evidence>
<dbReference type="Gene3D" id="3.40.50.1000">
    <property type="entry name" value="HAD superfamily/HAD-like"/>
    <property type="match status" value="1"/>
</dbReference>
<dbReference type="SFLD" id="SFLDG00002">
    <property type="entry name" value="C1.7:_P-type_atpase_like"/>
    <property type="match status" value="1"/>
</dbReference>
<feature type="active site" description="4-aspartylphosphate intermediate" evidence="12">
    <location>
        <position position="769"/>
    </location>
</feature>
<keyword evidence="9 15" id="KW-1133">Transmembrane helix</keyword>
<feature type="binding site" evidence="13">
    <location>
        <position position="873"/>
    </location>
    <ligand>
        <name>ATP</name>
        <dbReference type="ChEBI" id="CHEBI:30616"/>
    </ligand>
</feature>
<dbReference type="InterPro" id="IPR018303">
    <property type="entry name" value="ATPase_P-typ_P_site"/>
</dbReference>
<comment type="subcellular location">
    <subcellularLocation>
        <location evidence="1 15">Membrane</location>
        <topology evidence="1 15">Multi-pass membrane protein</topology>
    </subcellularLocation>
</comment>
<dbReference type="InterPro" id="IPR036412">
    <property type="entry name" value="HAD-like_sf"/>
</dbReference>
<evidence type="ECO:0000256" key="1">
    <source>
        <dbReference type="ARBA" id="ARBA00004141"/>
    </source>
</evidence>
<proteinExistence type="inferred from homology"/>
<dbReference type="PANTHER" id="PTHR24092">
    <property type="entry name" value="PROBABLE PHOSPHOLIPID-TRANSPORTING ATPASE"/>
    <property type="match status" value="1"/>
</dbReference>
<keyword evidence="8 15" id="KW-1278">Translocase</keyword>
<dbReference type="Pfam" id="PF16209">
    <property type="entry name" value="PhoLip_ATPase_N"/>
    <property type="match status" value="1"/>
</dbReference>
<keyword evidence="6 13" id="KW-0067">ATP-binding</keyword>
<feature type="binding site" evidence="13">
    <location>
        <position position="1050"/>
    </location>
    <ligand>
        <name>ATP</name>
        <dbReference type="ChEBI" id="CHEBI:30616"/>
    </ligand>
</feature>
<evidence type="ECO:0000256" key="13">
    <source>
        <dbReference type="PIRSR" id="PIRSR606539-2"/>
    </source>
</evidence>
<comment type="similarity">
    <text evidence="2 15">Belongs to the cation transport ATPase (P-type) (TC 3.A.3) family. Type IV subfamily.</text>
</comment>
<dbReference type="InterPro" id="IPR032631">
    <property type="entry name" value="P-type_ATPase_N"/>
</dbReference>
<dbReference type="InterPro" id="IPR023298">
    <property type="entry name" value="ATPase_P-typ_TM_dom_sf"/>
</dbReference>
<dbReference type="SUPFAM" id="SSF81653">
    <property type="entry name" value="Calcium ATPase, transduction domain A"/>
    <property type="match status" value="1"/>
</dbReference>
<evidence type="ECO:0000256" key="8">
    <source>
        <dbReference type="ARBA" id="ARBA00022967"/>
    </source>
</evidence>
<feature type="transmembrane region" description="Helical" evidence="15">
    <location>
        <begin position="1417"/>
        <end position="1435"/>
    </location>
</feature>
<feature type="transmembrane region" description="Helical" evidence="15">
    <location>
        <begin position="1490"/>
        <end position="1513"/>
    </location>
</feature>
<dbReference type="GO" id="GO:0005886">
    <property type="term" value="C:plasma membrane"/>
    <property type="evidence" value="ECO:0007669"/>
    <property type="project" value="TreeGrafter"/>
</dbReference>
<dbReference type="GO" id="GO:0007030">
    <property type="term" value="P:Golgi organization"/>
    <property type="evidence" value="ECO:0007669"/>
    <property type="project" value="TreeGrafter"/>
</dbReference>
<feature type="binding site" evidence="13">
    <location>
        <position position="769"/>
    </location>
    <ligand>
        <name>ATP</name>
        <dbReference type="ChEBI" id="CHEBI:30616"/>
    </ligand>
</feature>
<dbReference type="GO" id="GO:0140326">
    <property type="term" value="F:ATPase-coupled intramembrane lipid transporter activity"/>
    <property type="evidence" value="ECO:0007669"/>
    <property type="project" value="UniProtKB-EC"/>
</dbReference>
<feature type="transmembrane region" description="Helical" evidence="15">
    <location>
        <begin position="1335"/>
        <end position="1356"/>
    </location>
</feature>
<accession>A0A1B0AFD3</accession>
<reference evidence="20" key="1">
    <citation type="submission" date="2014-03" db="EMBL/GenBank/DDBJ databases">
        <authorList>
            <person name="Aksoy S."/>
            <person name="Warren W."/>
            <person name="Wilson R.K."/>
        </authorList>
    </citation>
    <scope>NUCLEOTIDE SEQUENCE [LARGE SCALE GENOMIC DNA]</scope>
    <source>
        <strain evidence="20">IAEA</strain>
    </source>
</reference>
<evidence type="ECO:0000313" key="20">
    <source>
        <dbReference type="Proteomes" id="UP000092445"/>
    </source>
</evidence>
<evidence type="ECO:0000259" key="18">
    <source>
        <dbReference type="Pfam" id="PF16212"/>
    </source>
</evidence>
<dbReference type="SUPFAM" id="SSF56784">
    <property type="entry name" value="HAD-like"/>
    <property type="match status" value="1"/>
</dbReference>
<feature type="compositionally biased region" description="Low complexity" evidence="16">
    <location>
        <begin position="1605"/>
        <end position="1622"/>
    </location>
</feature>
<dbReference type="Gene3D" id="3.40.1110.10">
    <property type="entry name" value="Calcium-transporting ATPase, cytoplasmic domain N"/>
    <property type="match status" value="1"/>
</dbReference>
<feature type="transmembrane region" description="Helical" evidence="15">
    <location>
        <begin position="645"/>
        <end position="678"/>
    </location>
</feature>
<dbReference type="PANTHER" id="PTHR24092:SF190">
    <property type="entry name" value="PHOSPHOLIPID-TRANSPORTING ATPASE"/>
    <property type="match status" value="1"/>
</dbReference>
<feature type="transmembrane region" description="Helical" evidence="15">
    <location>
        <begin position="1307"/>
        <end position="1329"/>
    </location>
</feature>
<dbReference type="NCBIfam" id="TIGR01494">
    <property type="entry name" value="ATPase_P-type"/>
    <property type="match status" value="1"/>
</dbReference>
<dbReference type="NCBIfam" id="TIGR01652">
    <property type="entry name" value="ATPase-Plipid"/>
    <property type="match status" value="1"/>
</dbReference>
<dbReference type="PRINTS" id="PR00119">
    <property type="entry name" value="CATATPASE"/>
</dbReference>
<feature type="domain" description="P-type ATPase N-terminal" evidence="17">
    <location>
        <begin position="387"/>
        <end position="452"/>
    </location>
</feature>
<evidence type="ECO:0000256" key="9">
    <source>
        <dbReference type="ARBA" id="ARBA00022989"/>
    </source>
</evidence>
<feature type="binding site" evidence="13">
    <location>
        <position position="1052"/>
    </location>
    <ligand>
        <name>ATP</name>
        <dbReference type="ChEBI" id="CHEBI:30616"/>
    </ligand>
</feature>
<dbReference type="FunFam" id="3.40.1110.10:FF:000188">
    <property type="entry name" value="Phospholipid-transporting ATPase"/>
    <property type="match status" value="1"/>
</dbReference>
<feature type="domain" description="P-type ATPase C-terminal" evidence="18">
    <location>
        <begin position="1272"/>
        <end position="1512"/>
    </location>
</feature>
<dbReference type="Pfam" id="PF16212">
    <property type="entry name" value="PhoLip_ATPase_C"/>
    <property type="match status" value="1"/>
</dbReference>
<feature type="transmembrane region" description="Helical" evidence="15">
    <location>
        <begin position="1447"/>
        <end position="1470"/>
    </location>
</feature>
<feature type="binding site" evidence="13">
    <location>
        <position position="1226"/>
    </location>
    <ligand>
        <name>ATP</name>
        <dbReference type="ChEBI" id="CHEBI:30616"/>
    </ligand>
</feature>
<dbReference type="EnsemblMetazoa" id="GPAI043954-RA">
    <property type="protein sequence ID" value="GPAI043954-PA"/>
    <property type="gene ID" value="GPAI043954"/>
</dbReference>
<dbReference type="GO" id="GO:0000287">
    <property type="term" value="F:magnesium ion binding"/>
    <property type="evidence" value="ECO:0007669"/>
    <property type="project" value="UniProtKB-UniRule"/>
</dbReference>
<feature type="binding site" evidence="14">
    <location>
        <position position="1246"/>
    </location>
    <ligand>
        <name>Mg(2+)</name>
        <dbReference type="ChEBI" id="CHEBI:18420"/>
    </ligand>
</feature>
<evidence type="ECO:0000256" key="12">
    <source>
        <dbReference type="PIRSR" id="PIRSR606539-1"/>
    </source>
</evidence>
<evidence type="ECO:0000259" key="17">
    <source>
        <dbReference type="Pfam" id="PF16209"/>
    </source>
</evidence>
<evidence type="ECO:0000256" key="16">
    <source>
        <dbReference type="SAM" id="MobiDB-lite"/>
    </source>
</evidence>
<evidence type="ECO:0000256" key="6">
    <source>
        <dbReference type="ARBA" id="ARBA00022840"/>
    </source>
</evidence>
<dbReference type="InterPro" id="IPR006539">
    <property type="entry name" value="P-type_ATPase_IV"/>
</dbReference>
<feature type="binding site" evidence="13">
    <location>
        <position position="970"/>
    </location>
    <ligand>
        <name>ATP</name>
        <dbReference type="ChEBI" id="CHEBI:30616"/>
    </ligand>
</feature>
<keyword evidence="3 15" id="KW-0812">Transmembrane</keyword>
<feature type="region of interest" description="Disordered" evidence="16">
    <location>
        <begin position="67"/>
        <end position="95"/>
    </location>
</feature>
<keyword evidence="5 13" id="KW-0547">Nucleotide-binding</keyword>
<keyword evidence="4 14" id="KW-0479">Metal-binding</keyword>
<feature type="binding site" evidence="13">
    <location>
        <position position="770"/>
    </location>
    <ligand>
        <name>ATP</name>
        <dbReference type="ChEBI" id="CHEBI:30616"/>
    </ligand>
</feature>
<feature type="region of interest" description="Disordered" evidence="16">
    <location>
        <begin position="1535"/>
        <end position="1554"/>
    </location>
</feature>
<dbReference type="InterPro" id="IPR001757">
    <property type="entry name" value="P_typ_ATPase"/>
</dbReference>
<feature type="binding site" evidence="13">
    <location>
        <position position="936"/>
    </location>
    <ligand>
        <name>ATP</name>
        <dbReference type="ChEBI" id="CHEBI:30616"/>
    </ligand>
</feature>
<evidence type="ECO:0000256" key="15">
    <source>
        <dbReference type="RuleBase" id="RU362033"/>
    </source>
</evidence>
<feature type="binding site" evidence="13">
    <location>
        <position position="1051"/>
    </location>
    <ligand>
        <name>ATP</name>
        <dbReference type="ChEBI" id="CHEBI:30616"/>
    </ligand>
</feature>
<evidence type="ECO:0000256" key="4">
    <source>
        <dbReference type="ARBA" id="ARBA00022723"/>
    </source>
</evidence>
<feature type="binding site" evidence="13">
    <location>
        <position position="771"/>
    </location>
    <ligand>
        <name>ATP</name>
        <dbReference type="ChEBI" id="CHEBI:30616"/>
    </ligand>
</feature>
<dbReference type="VEuPathDB" id="VectorBase:GPAI043954"/>
<sequence>MMHKIDGGDDDDDDDDDDDGMTTKRFAKLHIYARRPDTLELEVLRGPTASHHDTQEDDLCYQSKKIRKKSAVSKPKNLSDNTLQPLRSDNQAEATASRQQRWFHFGSNRLCRRRSLVITSDNTEEDNVAGDINTASLGASATLAKPEPTTIANSTTTILTTSPPSQDNQTIPDVAAVLPRSNSKKRRRSKAHSESLYSLATLAQTGEIQLHARSQPQIKLNDVPFWSSDDAKQTNLPGATTTNATVQIVDTRDQVLLTSAERPLPLDRENDDNYDPSTVIPKPGLKANFMSFLGKLTLWKNNNCHRTHKHVTRAQQSTLSSYSTAASTSVGARKSLNPNLGFENFPNETADDRLSSAPEAKPKGMRRLSQIRRRRSSYYFSENERRIRANDREFNAQFKYADNYIKTSKYTLVTFLPFNLLEQFQRLANFYFLCLLVLQLIPAISSLTPVTTAIPLIGVLTLTAVKDAYDDIQRHTSDSQVNNRKSKALRNGKLMEEKWSDVQVGDVIRLDNNQFVAADILLLSTSEPNGLCFIETAELDGETNLKCKQCLTETIELGQRHDLLWNFNGEIICEKPNNLLNKFEGTLIWRNQRFALDNEKILLRGCVLRNTQWCYGVVIFAGKDTKLMQNSGKTQFKSTGVDRLLNFIIIGIVLFLLSICAFFTIACALWEGVIGQYFQVYLPWENIIPKNVMQGATVIGFLVFFSYAIVLNTVVPISLYVSVEVIRFVQSFLINWDEEMYYEPTKTHAKARTTTLNEELGQIQYIFSDKTGTLTQNIMTFNKCSINGRTYGDVIDLRTGEVIEITDTLERVDFSANPEFEPDFRWYDKTLLDAVRSDEKNSHNFFRLLALCHTVMPEYVDGRLEYQAQSPDESALVSAARNFGFVFRSRTPNSITIEVMGRTEEYELLHILDFNNVRKRMSVILRQADRIILYCKGADSVIYDRLSSSQTEVKSRTQDHLNKFAGEGLRTLVLAERILTLEFYESWCGRHFEVSTSLDNREEKLNALYEEVESELALIGVTAIEDKLQDGVPQTIANLQMAGIKIWVLTGDKQETAINIGYSCQLLTDDLADVFIVDGTTMYEVDLQLKHFRESIRIVNRFRPSHYDRPSLSLNGTRYSSEGPSLLSTSPPAVSVVTFRWADDDTNKRNKGEPDSAETSELYDNLEKGGSATRDHVIIDDHTGFAIVINGHSLVHCLSPELEARFLDIASQCRAVICCRVTPLQKALVVELIKRAKNAVTLAIGDGANDVSMIKAAHIGVGISGQEGLQAVLASDYSIAQFRYLERLLLVHGRWSYYRMCKFLRYFFYKNFAFTLCHCWYSVFCGFSAQTVFDPMFISVYNLFYTSLPVLALGVFEQDVSDKHSLEFPKLYTPGLKNQLFNIKEFVYSVLHGAFSSLILFLIPYGTYHKGVSPNGLILSDHMTLGAVVATILIIDNTAQIALYTSYWTIFNHITIWGSLIWYFVLDYFYNYVVGGPYVGSLSMAMKDLTFWATMFITVVVIMIPVLAYKFYLIDKHPSLADKIRMKRRLASLKSRHTSSVMRAPSSRRSRRSLRSGYAFAHQEGFGRLITSGKIMRKLPQDFAFPLGLGGKKPTTSSSVGQSLDNNKTNNNNSTRDNNKNSPDTEYGATSDGHNQAKFLTDEEERSPRAPCQDLDTINL</sequence>
<dbReference type="FunFam" id="3.40.50.1000:FF:000001">
    <property type="entry name" value="Phospholipid-transporting ATPase IC"/>
    <property type="match status" value="1"/>
</dbReference>
<dbReference type="Pfam" id="PF13246">
    <property type="entry name" value="Cation_ATPase"/>
    <property type="match status" value="1"/>
</dbReference>
<feature type="region of interest" description="Disordered" evidence="16">
    <location>
        <begin position="1"/>
        <end position="21"/>
    </location>
</feature>
<dbReference type="CDD" id="cd02073">
    <property type="entry name" value="P-type_ATPase_APLT_Dnf-like"/>
    <property type="match status" value="1"/>
</dbReference>
<evidence type="ECO:0000256" key="14">
    <source>
        <dbReference type="PIRSR" id="PIRSR606539-3"/>
    </source>
</evidence>
<feature type="binding site" evidence="14">
    <location>
        <position position="1250"/>
    </location>
    <ligand>
        <name>Mg(2+)</name>
        <dbReference type="ChEBI" id="CHEBI:18420"/>
    </ligand>
</feature>
<comment type="catalytic activity">
    <reaction evidence="11 15">
        <text>ATP + H2O + phospholipidSide 1 = ADP + phosphate + phospholipidSide 2.</text>
        <dbReference type="EC" id="7.6.2.1"/>
    </reaction>
</comment>
<name>A0A1B0AFD3_GLOPL</name>
<dbReference type="SUPFAM" id="SSF81665">
    <property type="entry name" value="Calcium ATPase, transmembrane domain M"/>
    <property type="match status" value="1"/>
</dbReference>
<evidence type="ECO:0000256" key="10">
    <source>
        <dbReference type="ARBA" id="ARBA00023136"/>
    </source>
</evidence>
<dbReference type="GO" id="GO:0005524">
    <property type="term" value="F:ATP binding"/>
    <property type="evidence" value="ECO:0007669"/>
    <property type="project" value="UniProtKB-UniRule"/>
</dbReference>
<dbReference type="STRING" id="7398.A0A1B0AFD3"/>
<dbReference type="EC" id="7.6.2.1" evidence="15"/>
<evidence type="ECO:0000256" key="3">
    <source>
        <dbReference type="ARBA" id="ARBA00022692"/>
    </source>
</evidence>
<dbReference type="SFLD" id="SFLDF00027">
    <property type="entry name" value="p-type_atpase"/>
    <property type="match status" value="1"/>
</dbReference>
<dbReference type="GO" id="GO:0005802">
    <property type="term" value="C:trans-Golgi network"/>
    <property type="evidence" value="ECO:0007669"/>
    <property type="project" value="TreeGrafter"/>
</dbReference>
<organism evidence="19 20">
    <name type="scientific">Glossina pallidipes</name>
    <name type="common">Tsetse fly</name>
    <dbReference type="NCBI Taxonomy" id="7398"/>
    <lineage>
        <taxon>Eukaryota</taxon>
        <taxon>Metazoa</taxon>
        <taxon>Ecdysozoa</taxon>
        <taxon>Arthropoda</taxon>
        <taxon>Hexapoda</taxon>
        <taxon>Insecta</taxon>
        <taxon>Pterygota</taxon>
        <taxon>Neoptera</taxon>
        <taxon>Endopterygota</taxon>
        <taxon>Diptera</taxon>
        <taxon>Brachycera</taxon>
        <taxon>Muscomorpha</taxon>
        <taxon>Hippoboscoidea</taxon>
        <taxon>Glossinidae</taxon>
        <taxon>Glossina</taxon>
    </lineage>
</organism>
<feature type="transmembrane region" description="Helical" evidence="15">
    <location>
        <begin position="430"/>
        <end position="457"/>
    </location>
</feature>
<feature type="compositionally biased region" description="Polar residues" evidence="16">
    <location>
        <begin position="1594"/>
        <end position="1604"/>
    </location>
</feature>
<feature type="binding site" evidence="13">
    <location>
        <position position="1220"/>
    </location>
    <ligand>
        <name>ATP</name>
        <dbReference type="ChEBI" id="CHEBI:30616"/>
    </ligand>
</feature>
<dbReference type="SFLD" id="SFLDS00003">
    <property type="entry name" value="Haloacid_Dehalogenase"/>
    <property type="match status" value="1"/>
</dbReference>
<feature type="binding site" evidence="13">
    <location>
        <position position="1250"/>
    </location>
    <ligand>
        <name>ATP</name>
        <dbReference type="ChEBI" id="CHEBI:30616"/>
    </ligand>
</feature>
<keyword evidence="10 15" id="KW-0472">Membrane</keyword>
<evidence type="ECO:0000256" key="5">
    <source>
        <dbReference type="ARBA" id="ARBA00022741"/>
    </source>
</evidence>
<feature type="compositionally biased region" description="Acidic residues" evidence="16">
    <location>
        <begin position="8"/>
        <end position="20"/>
    </location>
</feature>
<keyword evidence="20" id="KW-1185">Reference proteome</keyword>
<feature type="binding site" evidence="14">
    <location>
        <position position="771"/>
    </location>
    <ligand>
        <name>Mg(2+)</name>
        <dbReference type="ChEBI" id="CHEBI:18420"/>
    </ligand>
</feature>
<feature type="binding site" evidence="13">
    <location>
        <position position="914"/>
    </location>
    <ligand>
        <name>ATP</name>
        <dbReference type="ChEBI" id="CHEBI:30616"/>
    </ligand>
</feature>
<dbReference type="FunFam" id="3.40.50.1000:FF:000190">
    <property type="entry name" value="Phospholipid-transporting ATPase"/>
    <property type="match status" value="1"/>
</dbReference>
<dbReference type="InterPro" id="IPR023299">
    <property type="entry name" value="ATPase_P-typ_cyto_dom_N"/>
</dbReference>
<protein>
    <recommendedName>
        <fullName evidence="15">Phospholipid-transporting ATPase</fullName>
        <ecNumber evidence="15">7.6.2.1</ecNumber>
    </recommendedName>
</protein>
<dbReference type="Gene3D" id="2.70.150.10">
    <property type="entry name" value="Calcium-transporting ATPase, cytoplasmic transduction domain A"/>
    <property type="match status" value="1"/>
</dbReference>